<dbReference type="GeneID" id="73330865"/>
<sequence length="343" mass="38877">MQNGGSRSTASMAIPWAHSYKRYADEVEQSAAKRTCFEHSSAGESTGESTGSMAVPDFNLAQPPLRRIWHRRTTAVTNTGMSTLSRNSSDIKVETCTGYELATMTDFRTDMSVKEKLSLGYSQSFHKSLEFDARIQETSGGLLSARRNEIMGRGGLGLVDRFLGFSYALRQETVAHDAEIQNRMYGLPDTETTLEETKDGYDCSNERRRLNEHFLARSRFVKRAHQRLAIAIRPCNRKTHTIPGLVARRRSDQIMNVEWQQDYHGMAMNMSFSAFQSRSMEENGYRKREIRRLHFRKVDDAHQTFPGPPLDTATAEDYGANSSTEMYFQDGVDGSLSMVELDM</sequence>
<comment type="caution">
    <text evidence="1">The sequence shown here is derived from an EMBL/GenBank/DDBJ whole genome shotgun (WGS) entry which is preliminary data.</text>
</comment>
<name>A0AA37PCV9_9PEZI</name>
<gene>
    <name evidence="1" type="ORF">ColSpa_10063</name>
</gene>
<organism evidence="1 2">
    <name type="scientific">Colletotrichum spaethianum</name>
    <dbReference type="NCBI Taxonomy" id="700344"/>
    <lineage>
        <taxon>Eukaryota</taxon>
        <taxon>Fungi</taxon>
        <taxon>Dikarya</taxon>
        <taxon>Ascomycota</taxon>
        <taxon>Pezizomycotina</taxon>
        <taxon>Sordariomycetes</taxon>
        <taxon>Hypocreomycetidae</taxon>
        <taxon>Glomerellales</taxon>
        <taxon>Glomerellaceae</taxon>
        <taxon>Colletotrichum</taxon>
        <taxon>Colletotrichum spaethianum species complex</taxon>
    </lineage>
</organism>
<evidence type="ECO:0000313" key="2">
    <source>
        <dbReference type="Proteomes" id="UP001055115"/>
    </source>
</evidence>
<dbReference type="RefSeq" id="XP_049132232.1">
    <property type="nucleotide sequence ID" value="XM_049276275.1"/>
</dbReference>
<dbReference type="AlphaFoldDB" id="A0AA37PCV9"/>
<keyword evidence="2" id="KW-1185">Reference proteome</keyword>
<protein>
    <submittedName>
        <fullName evidence="1">Uncharacterized protein</fullName>
    </submittedName>
</protein>
<reference evidence="1 2" key="1">
    <citation type="submission" date="2022-03" db="EMBL/GenBank/DDBJ databases">
        <title>Genome data of Colletotrichum spp.</title>
        <authorList>
            <person name="Utami Y.D."/>
            <person name="Hiruma K."/>
        </authorList>
    </citation>
    <scope>NUCLEOTIDE SEQUENCE [LARGE SCALE GENOMIC DNA]</scope>
    <source>
        <strain evidence="1 2">MAFF 239500</strain>
    </source>
</reference>
<dbReference type="Proteomes" id="UP001055115">
    <property type="component" value="Unassembled WGS sequence"/>
</dbReference>
<dbReference type="EMBL" id="BQXU01000033">
    <property type="protein sequence ID" value="GKT49882.1"/>
    <property type="molecule type" value="Genomic_DNA"/>
</dbReference>
<proteinExistence type="predicted"/>
<evidence type="ECO:0000313" key="1">
    <source>
        <dbReference type="EMBL" id="GKT49882.1"/>
    </source>
</evidence>
<accession>A0AA37PCV9</accession>